<dbReference type="AlphaFoldDB" id="A0A511KNZ5"/>
<reference evidence="7 8" key="1">
    <citation type="submission" date="2019-07" db="EMBL/GenBank/DDBJ databases">
        <title>Rhodotorula toruloides NBRC10032 genome sequencing.</title>
        <authorList>
            <person name="Shida Y."/>
            <person name="Takaku H."/>
            <person name="Ogasawara W."/>
            <person name="Mori K."/>
        </authorList>
    </citation>
    <scope>NUCLEOTIDE SEQUENCE [LARGE SCALE GENOMIC DNA]</scope>
    <source>
        <strain evidence="7 8">NBRC10032</strain>
    </source>
</reference>
<feature type="transmembrane region" description="Helical" evidence="5">
    <location>
        <begin position="151"/>
        <end position="168"/>
    </location>
</feature>
<dbReference type="GO" id="GO:0005886">
    <property type="term" value="C:plasma membrane"/>
    <property type="evidence" value="ECO:0007669"/>
    <property type="project" value="TreeGrafter"/>
</dbReference>
<evidence type="ECO:0000256" key="6">
    <source>
        <dbReference type="SAM" id="SignalP"/>
    </source>
</evidence>
<feature type="signal peptide" evidence="6">
    <location>
        <begin position="1"/>
        <end position="17"/>
    </location>
</feature>
<evidence type="ECO:0000256" key="3">
    <source>
        <dbReference type="ARBA" id="ARBA00022989"/>
    </source>
</evidence>
<dbReference type="InterPro" id="IPR036259">
    <property type="entry name" value="MFS_trans_sf"/>
</dbReference>
<dbReference type="Proteomes" id="UP000321518">
    <property type="component" value="Unassembled WGS sequence"/>
</dbReference>
<evidence type="ECO:0000256" key="5">
    <source>
        <dbReference type="SAM" id="Phobius"/>
    </source>
</evidence>
<gene>
    <name evidence="7" type="ORF">Rt10032_c18g6109</name>
</gene>
<evidence type="ECO:0000256" key="2">
    <source>
        <dbReference type="ARBA" id="ARBA00022692"/>
    </source>
</evidence>
<keyword evidence="6" id="KW-0732">Signal</keyword>
<sequence>MGFWLIYLSLLSATFEAVVEQTVLSTALPTIAADLHSTSPSWVANSLGLVSLGSIVGGTAKNMTTMVAGRGIQGADAGVIFAIVEIILPILSRSPSEACPLIGGTFTSFDYRWLFWINPITLLPIALGCMWVMKLRGPENNMREKLTKMEWIGNLVLIPSMSVVVLAIG</sequence>
<feature type="chain" id="PRO_5021895067" evidence="6">
    <location>
        <begin position="18"/>
        <end position="169"/>
    </location>
</feature>
<dbReference type="PANTHER" id="PTHR23501">
    <property type="entry name" value="MAJOR FACILITATOR SUPERFAMILY"/>
    <property type="match status" value="1"/>
</dbReference>
<dbReference type="PANTHER" id="PTHR23501:SF102">
    <property type="entry name" value="DRUG TRANSPORTER, PUTATIVE (AFU_ORTHOLOGUE AFUA_3G08530)-RELATED"/>
    <property type="match status" value="1"/>
</dbReference>
<dbReference type="EMBL" id="BJWK01000018">
    <property type="protein sequence ID" value="GEM12092.1"/>
    <property type="molecule type" value="Genomic_DNA"/>
</dbReference>
<evidence type="ECO:0000256" key="1">
    <source>
        <dbReference type="ARBA" id="ARBA00004141"/>
    </source>
</evidence>
<dbReference type="GO" id="GO:0022857">
    <property type="term" value="F:transmembrane transporter activity"/>
    <property type="evidence" value="ECO:0007669"/>
    <property type="project" value="TreeGrafter"/>
</dbReference>
<organism evidence="7 8">
    <name type="scientific">Rhodotorula toruloides</name>
    <name type="common">Yeast</name>
    <name type="synonym">Rhodosporidium toruloides</name>
    <dbReference type="NCBI Taxonomy" id="5286"/>
    <lineage>
        <taxon>Eukaryota</taxon>
        <taxon>Fungi</taxon>
        <taxon>Dikarya</taxon>
        <taxon>Basidiomycota</taxon>
        <taxon>Pucciniomycotina</taxon>
        <taxon>Microbotryomycetes</taxon>
        <taxon>Sporidiobolales</taxon>
        <taxon>Sporidiobolaceae</taxon>
        <taxon>Rhodotorula</taxon>
    </lineage>
</organism>
<feature type="transmembrane region" description="Helical" evidence="5">
    <location>
        <begin position="111"/>
        <end position="131"/>
    </location>
</feature>
<proteinExistence type="predicted"/>
<keyword evidence="2 5" id="KW-0812">Transmembrane</keyword>
<evidence type="ECO:0000313" key="8">
    <source>
        <dbReference type="Proteomes" id="UP000321518"/>
    </source>
</evidence>
<dbReference type="OrthoDB" id="3437016at2759"/>
<keyword evidence="4 5" id="KW-0472">Membrane</keyword>
<evidence type="ECO:0000313" key="7">
    <source>
        <dbReference type="EMBL" id="GEM12092.1"/>
    </source>
</evidence>
<evidence type="ECO:0000256" key="4">
    <source>
        <dbReference type="ARBA" id="ARBA00023136"/>
    </source>
</evidence>
<dbReference type="Gene3D" id="1.20.1250.20">
    <property type="entry name" value="MFS general substrate transporter like domains"/>
    <property type="match status" value="1"/>
</dbReference>
<keyword evidence="3 5" id="KW-1133">Transmembrane helix</keyword>
<protein>
    <submittedName>
        <fullName evidence="7">Major facilitator superfamily protein</fullName>
    </submittedName>
</protein>
<dbReference type="SUPFAM" id="SSF103473">
    <property type="entry name" value="MFS general substrate transporter"/>
    <property type="match status" value="1"/>
</dbReference>
<accession>A0A511KNZ5</accession>
<name>A0A511KNZ5_RHOTO</name>
<comment type="subcellular location">
    <subcellularLocation>
        <location evidence="1">Membrane</location>
        <topology evidence="1">Multi-pass membrane protein</topology>
    </subcellularLocation>
</comment>
<comment type="caution">
    <text evidence="7">The sequence shown here is derived from an EMBL/GenBank/DDBJ whole genome shotgun (WGS) entry which is preliminary data.</text>
</comment>